<evidence type="ECO:0000313" key="3">
    <source>
        <dbReference type="Proteomes" id="UP000193978"/>
    </source>
</evidence>
<dbReference type="Proteomes" id="UP000193978">
    <property type="component" value="Chromosome"/>
</dbReference>
<organism evidence="2 3">
    <name type="scientific">Methylocystis bryophila</name>
    <dbReference type="NCBI Taxonomy" id="655015"/>
    <lineage>
        <taxon>Bacteria</taxon>
        <taxon>Pseudomonadati</taxon>
        <taxon>Pseudomonadota</taxon>
        <taxon>Alphaproteobacteria</taxon>
        <taxon>Hyphomicrobiales</taxon>
        <taxon>Methylocystaceae</taxon>
        <taxon>Methylocystis</taxon>
    </lineage>
</organism>
<sequence>MSLAPTPAERTCRAAKKKPPLRSPASDAATSEQRRCCKARHWAVTSFLTLLHNSSTTGAKRLSEVFHL</sequence>
<dbReference type="KEGG" id="mbry:B1812_15960"/>
<dbReference type="EMBL" id="CP019948">
    <property type="protein sequence ID" value="ARN82334.1"/>
    <property type="molecule type" value="Genomic_DNA"/>
</dbReference>
<protein>
    <submittedName>
        <fullName evidence="2">Uncharacterized protein</fullName>
    </submittedName>
</protein>
<name>A0A1W6MXM8_9HYPH</name>
<evidence type="ECO:0000256" key="1">
    <source>
        <dbReference type="SAM" id="MobiDB-lite"/>
    </source>
</evidence>
<evidence type="ECO:0000313" key="2">
    <source>
        <dbReference type="EMBL" id="ARN82334.1"/>
    </source>
</evidence>
<gene>
    <name evidence="2" type="ORF">B1812_15960</name>
</gene>
<keyword evidence="3" id="KW-1185">Reference proteome</keyword>
<proteinExistence type="predicted"/>
<reference evidence="2 3" key="1">
    <citation type="submission" date="2017-02" db="EMBL/GenBank/DDBJ databases">
        <authorList>
            <person name="Peterson S.W."/>
        </authorList>
    </citation>
    <scope>NUCLEOTIDE SEQUENCE [LARGE SCALE GENOMIC DNA]</scope>
    <source>
        <strain evidence="2 3">S285</strain>
    </source>
</reference>
<feature type="region of interest" description="Disordered" evidence="1">
    <location>
        <begin position="1"/>
        <end position="32"/>
    </location>
</feature>
<accession>A0A1W6MXM8</accession>
<dbReference type="AlphaFoldDB" id="A0A1W6MXM8"/>